<feature type="region of interest" description="Disordered" evidence="1">
    <location>
        <begin position="165"/>
        <end position="209"/>
    </location>
</feature>
<reference evidence="2" key="1">
    <citation type="submission" date="2020-04" db="EMBL/GenBank/DDBJ databases">
        <title>Analysis of mating type loci in Filobasidium floriforme.</title>
        <authorList>
            <person name="Nowrousian M."/>
        </authorList>
    </citation>
    <scope>NUCLEOTIDE SEQUENCE</scope>
    <source>
        <strain evidence="2">CBS 6242</strain>
    </source>
</reference>
<evidence type="ECO:0000313" key="2">
    <source>
        <dbReference type="EMBL" id="KAG7535903.1"/>
    </source>
</evidence>
<comment type="caution">
    <text evidence="2">The sequence shown here is derived from an EMBL/GenBank/DDBJ whole genome shotgun (WGS) entry which is preliminary data.</text>
</comment>
<dbReference type="EMBL" id="JABELV010000068">
    <property type="protein sequence ID" value="KAG7535903.1"/>
    <property type="molecule type" value="Genomic_DNA"/>
</dbReference>
<feature type="compositionally biased region" description="Polar residues" evidence="1">
    <location>
        <begin position="165"/>
        <end position="174"/>
    </location>
</feature>
<dbReference type="Proteomes" id="UP000812966">
    <property type="component" value="Unassembled WGS sequence"/>
</dbReference>
<evidence type="ECO:0000256" key="1">
    <source>
        <dbReference type="SAM" id="MobiDB-lite"/>
    </source>
</evidence>
<organism evidence="2 3">
    <name type="scientific">Filobasidium floriforme</name>
    <dbReference type="NCBI Taxonomy" id="5210"/>
    <lineage>
        <taxon>Eukaryota</taxon>
        <taxon>Fungi</taxon>
        <taxon>Dikarya</taxon>
        <taxon>Basidiomycota</taxon>
        <taxon>Agaricomycotina</taxon>
        <taxon>Tremellomycetes</taxon>
        <taxon>Filobasidiales</taxon>
        <taxon>Filobasidiaceae</taxon>
        <taxon>Filobasidium</taxon>
    </lineage>
</organism>
<protein>
    <submittedName>
        <fullName evidence="2">Uncharacterized protein</fullName>
    </submittedName>
</protein>
<dbReference type="AlphaFoldDB" id="A0A8K0JL06"/>
<evidence type="ECO:0000313" key="3">
    <source>
        <dbReference type="Proteomes" id="UP000812966"/>
    </source>
</evidence>
<proteinExistence type="predicted"/>
<accession>A0A8K0JL06</accession>
<keyword evidence="3" id="KW-1185">Reference proteome</keyword>
<sequence>MSAQDSPHLILVIWDDGGGEVKNTSPGWEAREVKAIKRQVEHSLSLPDLEMGHIDIMLNSETVVAEYFRYMEPFTNVRVLSWRTLLPGYLLPVFQETVKRRSSSGRQVIACILSYLPLEEKHPSTYEALKSNPDIHSIHFWHKKHAWTRQSFNLQDSQIGLRNSASQRLHTPSSHGDAVETPEPVEVASTSTVVAENDDWTAEGELRKR</sequence>
<gene>
    <name evidence="2" type="ORF">FFLO_03649</name>
</gene>
<name>A0A8K0JL06_9TREE</name>